<name>H3ZDE9_9ALTE</name>
<protein>
    <recommendedName>
        <fullName evidence="3">Antitoxin</fullName>
    </recommendedName>
</protein>
<proteinExistence type="predicted"/>
<evidence type="ECO:0000313" key="1">
    <source>
        <dbReference type="EMBL" id="EHR41323.1"/>
    </source>
</evidence>
<gene>
    <name evidence="1" type="ORF">AJE_06871</name>
</gene>
<dbReference type="Pfam" id="PF12441">
    <property type="entry name" value="CopG_antitoxin"/>
    <property type="match status" value="1"/>
</dbReference>
<dbReference type="InterPro" id="IPR022148">
    <property type="entry name" value="CopG_antitoxin"/>
</dbReference>
<dbReference type="eggNOG" id="COG5304">
    <property type="taxonomic scope" value="Bacteria"/>
</dbReference>
<dbReference type="Proteomes" id="UP000012046">
    <property type="component" value="Unassembled WGS sequence"/>
</dbReference>
<evidence type="ECO:0008006" key="3">
    <source>
        <dbReference type="Google" id="ProtNLM"/>
    </source>
</evidence>
<dbReference type="PATRIC" id="fig|1129374.4.peg.1372"/>
<dbReference type="RefSeq" id="WP_008950247.1">
    <property type="nucleotide sequence ID" value="NZ_AHTH01000017.1"/>
</dbReference>
<organism evidence="1 2">
    <name type="scientific">Alishewanella jeotgali KCTC 22429</name>
    <dbReference type="NCBI Taxonomy" id="1129374"/>
    <lineage>
        <taxon>Bacteria</taxon>
        <taxon>Pseudomonadati</taxon>
        <taxon>Pseudomonadota</taxon>
        <taxon>Gammaproteobacteria</taxon>
        <taxon>Alteromonadales</taxon>
        <taxon>Alteromonadaceae</taxon>
        <taxon>Alishewanella</taxon>
    </lineage>
</organism>
<dbReference type="AlphaFoldDB" id="H3ZDE9"/>
<dbReference type="EMBL" id="AHTH01000017">
    <property type="protein sequence ID" value="EHR41323.1"/>
    <property type="molecule type" value="Genomic_DNA"/>
</dbReference>
<reference evidence="1 2" key="1">
    <citation type="journal article" date="2012" name="J. Bacteriol.">
        <title>Genome Sequence of Extracellular-Protease-Producing Alishewanella jeotgali Isolated from Traditional Korean Fermented Seafood.</title>
        <authorList>
            <person name="Jung J."/>
            <person name="Chun J."/>
            <person name="Park W."/>
        </authorList>
    </citation>
    <scope>NUCLEOTIDE SEQUENCE [LARGE SCALE GENOMIC DNA]</scope>
    <source>
        <strain evidence="1 2">KCTC 22429</strain>
    </source>
</reference>
<accession>H3ZDE9</accession>
<dbReference type="STRING" id="1129374.AJE_06871"/>
<evidence type="ECO:0000313" key="2">
    <source>
        <dbReference type="Proteomes" id="UP000012046"/>
    </source>
</evidence>
<comment type="caution">
    <text evidence="1">The sequence shown here is derived from an EMBL/GenBank/DDBJ whole genome shotgun (WGS) entry which is preliminary data.</text>
</comment>
<keyword evidence="2" id="KW-1185">Reference proteome</keyword>
<sequence length="92" mass="10590">MHDPKYTADEQDLINDFVAEELISDFSPERKNALMQLAGNNIEQDKKISVRISVRDLEVIQRRALEQGLPYQSLVTSILHKYVSGAFKEVER</sequence>